<dbReference type="GO" id="GO:0005886">
    <property type="term" value="C:plasma membrane"/>
    <property type="evidence" value="ECO:0007669"/>
    <property type="project" value="TreeGrafter"/>
</dbReference>
<dbReference type="STRING" id="556484.B7S3X6"/>
<dbReference type="KEGG" id="pti:PHATRDRAFT_bd1631"/>
<keyword evidence="6" id="KW-0456">Lyase</keyword>
<dbReference type="InterPro" id="IPR029787">
    <property type="entry name" value="Nucleotide_cyclase"/>
</dbReference>
<dbReference type="InterPro" id="IPR001054">
    <property type="entry name" value="A/G_cyclase"/>
</dbReference>
<keyword evidence="12" id="KW-1185">Reference proteome</keyword>
<gene>
    <name evidence="11" type="ORF">PHATRDRAFT_bd1631</name>
</gene>
<dbReference type="RefSeq" id="XP_002176266.1">
    <property type="nucleotide sequence ID" value="XM_002176230.1"/>
</dbReference>
<dbReference type="InterPro" id="IPR036971">
    <property type="entry name" value="PDEase_catalytic_dom_sf"/>
</dbReference>
<dbReference type="eggNOG" id="KOG1023">
    <property type="taxonomic scope" value="Eukaryota"/>
</dbReference>
<dbReference type="EMBL" id="DS999279">
    <property type="protein sequence ID" value="EEC42743.1"/>
    <property type="molecule type" value="Genomic_DNA"/>
</dbReference>
<protein>
    <submittedName>
        <fullName evidence="11">Cell surface receptor protein</fullName>
    </submittedName>
</protein>
<evidence type="ECO:0000256" key="4">
    <source>
        <dbReference type="ARBA" id="ARBA00022989"/>
    </source>
</evidence>
<dbReference type="SUPFAM" id="SSF55073">
    <property type="entry name" value="Nucleotide cyclase"/>
    <property type="match status" value="1"/>
</dbReference>
<dbReference type="Pfam" id="PF00211">
    <property type="entry name" value="Guanylate_cyc"/>
    <property type="match status" value="1"/>
</dbReference>
<keyword evidence="3" id="KW-0547">Nucleotide-binding</keyword>
<feature type="domain" description="PDEase" evidence="10">
    <location>
        <begin position="810"/>
        <end position="1195"/>
    </location>
</feature>
<evidence type="ECO:0000313" key="12">
    <source>
        <dbReference type="Proteomes" id="UP000000759"/>
    </source>
</evidence>
<dbReference type="GO" id="GO:0004383">
    <property type="term" value="F:guanylate cyclase activity"/>
    <property type="evidence" value="ECO:0007669"/>
    <property type="project" value="TreeGrafter"/>
</dbReference>
<dbReference type="GO" id="GO:0004016">
    <property type="term" value="F:adenylate cyclase activity"/>
    <property type="evidence" value="ECO:0007669"/>
    <property type="project" value="TreeGrafter"/>
</dbReference>
<keyword evidence="5 8" id="KW-0472">Membrane</keyword>
<evidence type="ECO:0000313" key="11">
    <source>
        <dbReference type="EMBL" id="EEC42743.1"/>
    </source>
</evidence>
<evidence type="ECO:0000259" key="9">
    <source>
        <dbReference type="PROSITE" id="PS50125"/>
    </source>
</evidence>
<reference evidence="11 12" key="1">
    <citation type="journal article" date="2008" name="Nature">
        <title>The Phaeodactylum genome reveals the evolutionary history of diatom genomes.</title>
        <authorList>
            <person name="Bowler C."/>
            <person name="Allen A.E."/>
            <person name="Badger J.H."/>
            <person name="Grimwood J."/>
            <person name="Jabbari K."/>
            <person name="Kuo A."/>
            <person name="Maheswari U."/>
            <person name="Martens C."/>
            <person name="Maumus F."/>
            <person name="Otillar R.P."/>
            <person name="Rayko E."/>
            <person name="Salamov A."/>
            <person name="Vandepoele K."/>
            <person name="Beszteri B."/>
            <person name="Gruber A."/>
            <person name="Heijde M."/>
            <person name="Katinka M."/>
            <person name="Mock T."/>
            <person name="Valentin K."/>
            <person name="Verret F."/>
            <person name="Berges J.A."/>
            <person name="Brownlee C."/>
            <person name="Cadoret J.P."/>
            <person name="Chiovitti A."/>
            <person name="Choi C.J."/>
            <person name="Coesel S."/>
            <person name="De Martino A."/>
            <person name="Detter J.C."/>
            <person name="Durkin C."/>
            <person name="Falciatore A."/>
            <person name="Fournet J."/>
            <person name="Haruta M."/>
            <person name="Huysman M.J."/>
            <person name="Jenkins B.D."/>
            <person name="Jiroutova K."/>
            <person name="Jorgensen R.E."/>
            <person name="Joubert Y."/>
            <person name="Kaplan A."/>
            <person name="Kroger N."/>
            <person name="Kroth P.G."/>
            <person name="La Roche J."/>
            <person name="Lindquist E."/>
            <person name="Lommer M."/>
            <person name="Martin-Jezequel V."/>
            <person name="Lopez P.J."/>
            <person name="Lucas S."/>
            <person name="Mangogna M."/>
            <person name="McGinnis K."/>
            <person name="Medlin L.K."/>
            <person name="Montsant A."/>
            <person name="Oudot-Le Secq M.P."/>
            <person name="Napoli C."/>
            <person name="Obornik M."/>
            <person name="Parker M.S."/>
            <person name="Petit J.L."/>
            <person name="Porcel B.M."/>
            <person name="Poulsen N."/>
            <person name="Robison M."/>
            <person name="Rychlewski L."/>
            <person name="Rynearson T.A."/>
            <person name="Schmutz J."/>
            <person name="Shapiro H."/>
            <person name="Siaut M."/>
            <person name="Stanley M."/>
            <person name="Sussman M.R."/>
            <person name="Taylor A.R."/>
            <person name="Vardi A."/>
            <person name="von Dassow P."/>
            <person name="Vyverman W."/>
            <person name="Willis A."/>
            <person name="Wyrwicz L.S."/>
            <person name="Rokhsar D.S."/>
            <person name="Weissenbach J."/>
            <person name="Armbrust E.V."/>
            <person name="Green B.R."/>
            <person name="Van de Peer Y."/>
            <person name="Grigoriev I.V."/>
        </authorList>
    </citation>
    <scope>NUCLEOTIDE SEQUENCE [LARGE SCALE GENOMIC DNA]</scope>
    <source>
        <strain evidence="11 12">CCAP 1055/1</strain>
    </source>
</reference>
<evidence type="ECO:0000256" key="3">
    <source>
        <dbReference type="ARBA" id="ARBA00022741"/>
    </source>
</evidence>
<keyword evidence="4 8" id="KW-1133">Transmembrane helix</keyword>
<organism evidence="11 12">
    <name type="scientific">Phaeodactylum tricornutum (strain CCAP 1055/1)</name>
    <dbReference type="NCBI Taxonomy" id="556484"/>
    <lineage>
        <taxon>Eukaryota</taxon>
        <taxon>Sar</taxon>
        <taxon>Stramenopiles</taxon>
        <taxon>Ochrophyta</taxon>
        <taxon>Bacillariophyta</taxon>
        <taxon>Bacillariophyceae</taxon>
        <taxon>Bacillariophycidae</taxon>
        <taxon>Naviculales</taxon>
        <taxon>Phaeodactylaceae</taxon>
        <taxon>Phaeodactylum</taxon>
    </lineage>
</organism>
<proteinExistence type="predicted"/>
<dbReference type="Proteomes" id="UP000000759">
    <property type="component" value="Unassembled WGS sequence"/>
</dbReference>
<evidence type="ECO:0000256" key="7">
    <source>
        <dbReference type="SAM" id="MobiDB-lite"/>
    </source>
</evidence>
<feature type="domain" description="Guanylate cyclase" evidence="9">
    <location>
        <begin position="574"/>
        <end position="708"/>
    </location>
</feature>
<dbReference type="CDD" id="cd07302">
    <property type="entry name" value="CHD"/>
    <property type="match status" value="1"/>
</dbReference>
<dbReference type="PaxDb" id="2850-Phatrdraft1631"/>
<comment type="subcellular location">
    <subcellularLocation>
        <location evidence="1">Membrane</location>
    </subcellularLocation>
</comment>
<dbReference type="PROSITE" id="PS50125">
    <property type="entry name" value="GUANYLATE_CYCLASE_2"/>
    <property type="match status" value="1"/>
</dbReference>
<dbReference type="Pfam" id="PF00233">
    <property type="entry name" value="PDEase_I"/>
    <property type="match status" value="1"/>
</dbReference>
<evidence type="ECO:0000256" key="1">
    <source>
        <dbReference type="ARBA" id="ARBA00004370"/>
    </source>
</evidence>
<dbReference type="AlphaFoldDB" id="B7S3X6"/>
<keyword evidence="11" id="KW-0675">Receptor</keyword>
<dbReference type="PANTHER" id="PTHR11920:SF335">
    <property type="entry name" value="GUANYLATE CYCLASE"/>
    <property type="match status" value="1"/>
</dbReference>
<dbReference type="SMART" id="SM00471">
    <property type="entry name" value="HDc"/>
    <property type="match status" value="1"/>
</dbReference>
<evidence type="ECO:0000256" key="2">
    <source>
        <dbReference type="ARBA" id="ARBA00022692"/>
    </source>
</evidence>
<feature type="region of interest" description="Disordered" evidence="7">
    <location>
        <begin position="1"/>
        <end position="20"/>
    </location>
</feature>
<dbReference type="GO" id="GO:0001653">
    <property type="term" value="F:peptide receptor activity"/>
    <property type="evidence" value="ECO:0007669"/>
    <property type="project" value="TreeGrafter"/>
</dbReference>
<dbReference type="InterPro" id="IPR002073">
    <property type="entry name" value="PDEase_catalytic_dom"/>
</dbReference>
<dbReference type="Gene3D" id="1.10.1300.10">
    <property type="entry name" value="3'5'-cyclic nucleotide phosphodiesterase, catalytic domain"/>
    <property type="match status" value="1"/>
</dbReference>
<dbReference type="PANTHER" id="PTHR11920">
    <property type="entry name" value="GUANYLYL CYCLASE"/>
    <property type="match status" value="1"/>
</dbReference>
<dbReference type="InterPro" id="IPR003607">
    <property type="entry name" value="HD/PDEase_dom"/>
</dbReference>
<evidence type="ECO:0000259" key="10">
    <source>
        <dbReference type="PROSITE" id="PS51845"/>
    </source>
</evidence>
<dbReference type="GO" id="GO:0007168">
    <property type="term" value="P:receptor guanylyl cyclase signaling pathway"/>
    <property type="evidence" value="ECO:0007669"/>
    <property type="project" value="TreeGrafter"/>
</dbReference>
<reference evidence="12" key="2">
    <citation type="submission" date="2008-08" db="EMBL/GenBank/DDBJ databases">
        <authorList>
            <consortium name="Diatom Consortium"/>
            <person name="Grigoriev I."/>
            <person name="Grimwood J."/>
            <person name="Kuo A."/>
            <person name="Otillar R.P."/>
            <person name="Salamov A."/>
            <person name="Detter J.C."/>
            <person name="Lindquist E."/>
            <person name="Shapiro H."/>
            <person name="Lucas S."/>
            <person name="Glavina del Rio T."/>
            <person name="Pitluck S."/>
            <person name="Rokhsar D."/>
            <person name="Bowler C."/>
        </authorList>
    </citation>
    <scope>GENOME REANNOTATION</scope>
    <source>
        <strain evidence="12">CCAP 1055/1</strain>
    </source>
</reference>
<evidence type="ECO:0000256" key="8">
    <source>
        <dbReference type="SAM" id="Phobius"/>
    </source>
</evidence>
<dbReference type="GO" id="GO:0035556">
    <property type="term" value="P:intracellular signal transduction"/>
    <property type="evidence" value="ECO:0007669"/>
    <property type="project" value="InterPro"/>
</dbReference>
<dbReference type="GO" id="GO:0004114">
    <property type="term" value="F:3',5'-cyclic-nucleotide phosphodiesterase activity"/>
    <property type="evidence" value="ECO:0007669"/>
    <property type="project" value="InterPro"/>
</dbReference>
<name>B7S3X6_PHATC</name>
<dbReference type="OrthoDB" id="6353733at2759"/>
<sequence length="1195" mass="133620">MKSSAHSHSSDAGLAVDSSNADSSVETGIVAGDVHEERDEIKEVQKLAKKETSYIRLWRLVVILSLLVTGAVVSTLTFVFLKAEEQDDYVDAYYLFANTVGDITQFRVENMFEEVNGISNMLTAHANDSGQSFPLVTPLPQFEVHGDHARVQSGIETFSYLPFITSETRTAWELFSVQNQDWISLSRVRHSNELRLCYTFKEKIILILRFFLVKNVALGRDDTLSETDFVVANITPVIFEFSETGPGYATPGKSLYIPISLTSPPPFNPYILNFDLASIPDVPPVIDAMTALKDSVLSAITDVSAIAGSTYSVQDHQTYHDLFVTSVGNETVGERPHSFMYTPVYRELGNDSSPIVGLILSTLAFDRYMADLLPDKVSGIFAVLVNSCGDSHTCELTGSRAIYLGSGELYEQAYANLEVTVPFSAYKRPAAASSIEGHCLFQLRLYPGSSFVEGYRTNQPTIFATAIAVTFFLMAMTFLIYDRFVNRRNAKVVNAAARSNAIVSSLFPSNVRDRIYEEAEEKNKAAKNSGILAPQSRLKDFLNNGGFDAEVLEDEDDIAVFKTKPIAELFPETTIMFADIAGFTAWSSSREPAQVFMLLETLYHAFDDIAKKRRVFKVETVGDCYVAVSGLPDPRKDHAVVMARFAKDCMHRMHFLTKRLEVSLGPDTAELSLRIGLHSGPVTAGVLRGERSRFQLFGDTMNTASRLESTGLRDRIQISQDTANILIRAGKAEWFKPRDDVVVAKGKGEIKTYWLSVGEKGNGTSATESTHNSEDGGFNSLAQTLGGSDIDGAGSGHQIYRLASEKATRLIDWNVDILARLLKQKMASRKMSVFRSGAVHSSVHEANIVGTVLDEVKEVINLPAFDIRSVKHQQDPDAVELAPAVMYQLREYVSNVAAMYKDNSFHNFEHASHVTMSVVKLLSRIVAPADVVVQNEGQKKAIFASKLHDHTYGITSDPLTQFACVFSALIHDIDHSGVSNTQLIKEGSKIATFYKNKSVAEQNSVDLAWDLLMDSTFEDLRNLIYSTQDEKDRFRQLVVNSVMATDIMDKDLKQLRNARWEKAFSLDHVEENSRENTNRKATIVIEHLIQASDVAHTMQHWHIYRKWNERLFVEMYNAFENGRADKNPADFWYKGELGFFDFYIIPLAKKLKDCGVFGVSSDEYLNYAMRNRQEWEERGQQVVREMMAAIGINRE</sequence>
<dbReference type="SUPFAM" id="SSF109604">
    <property type="entry name" value="HD-domain/PDEase-like"/>
    <property type="match status" value="1"/>
</dbReference>
<accession>B7S3X6</accession>
<dbReference type="GO" id="GO:0000166">
    <property type="term" value="F:nucleotide binding"/>
    <property type="evidence" value="ECO:0007669"/>
    <property type="project" value="UniProtKB-KW"/>
</dbReference>
<feature type="transmembrane region" description="Helical" evidence="8">
    <location>
        <begin position="57"/>
        <end position="81"/>
    </location>
</feature>
<dbReference type="GeneID" id="7205153"/>
<evidence type="ECO:0000256" key="6">
    <source>
        <dbReference type="ARBA" id="ARBA00023239"/>
    </source>
</evidence>
<dbReference type="InterPro" id="IPR050401">
    <property type="entry name" value="Cyclic_nucleotide_synthase"/>
</dbReference>
<dbReference type="InParanoid" id="B7S3X6"/>
<dbReference type="Gene3D" id="3.30.70.1230">
    <property type="entry name" value="Nucleotide cyclase"/>
    <property type="match status" value="1"/>
</dbReference>
<keyword evidence="2 8" id="KW-0812">Transmembrane</keyword>
<evidence type="ECO:0000256" key="5">
    <source>
        <dbReference type="ARBA" id="ARBA00023136"/>
    </source>
</evidence>
<dbReference type="SMART" id="SM00044">
    <property type="entry name" value="CYCc"/>
    <property type="match status" value="1"/>
</dbReference>
<dbReference type="eggNOG" id="KOG3689">
    <property type="taxonomic scope" value="Eukaryota"/>
</dbReference>
<dbReference type="PROSITE" id="PS51845">
    <property type="entry name" value="PDEASE_I_2"/>
    <property type="match status" value="1"/>
</dbReference>